<evidence type="ECO:0000313" key="2">
    <source>
        <dbReference type="Proteomes" id="UP001164653"/>
    </source>
</evidence>
<dbReference type="EMBL" id="CP112998">
    <property type="protein sequence ID" value="WAC12425.1"/>
    <property type="molecule type" value="Genomic_DNA"/>
</dbReference>
<sequence length="466" mass="52055">MRQRFYISMLVAVLLLGLLYACKNPSDHLLNGLTNVPGNGFDLNNVKNDYAKAMTMVSVLKVTGKDKRDKTNKRKLRWNEAYTIETPNGQKMIVPFSLEEEIFILGRNRIYDSYGASSFFIVSKNGTGHDFEIATYVEDEEKSMADPSAKWSGQVIVEDELGNFVKAVGIENGAIVSEGSIQGPNGRTLGYDCRLVEYFSCAYIPDIGYYAPCQYMYSTLFCYYVMPASIGNSNGYLTVVGGIQSSSGGGASTDNNPYYPLPDRLSNLVRFNNLTASMLAQINAQWDLMFEKSCALRALYVGLTSRNAKLDIRYDPNLSPSLADAFYDPVGNKMYFKSQSFMTEDIVMEEFFHKFQNAYYSGGTTQYTTNGHVNIEFEVALFQDIMAYIHGWPDMPTIPTDEYSLWIDEITQGGTKFPTTFGPISAEYFNYLGLYDTTHPNVAGTTSQSLTPGAMFEIFNSSSCPK</sequence>
<accession>A0A9E8N9L9</accession>
<dbReference type="Proteomes" id="UP001164653">
    <property type="component" value="Chromosome"/>
</dbReference>
<dbReference type="RefSeq" id="WP_244824572.1">
    <property type="nucleotide sequence ID" value="NZ_CP112998.1"/>
</dbReference>
<proteinExistence type="predicted"/>
<dbReference type="KEGG" id="dpf:ON006_00395"/>
<reference evidence="1" key="1">
    <citation type="submission" date="2022-11" db="EMBL/GenBank/DDBJ databases">
        <title>Dyadobacter pollutisoli sp. nov., isolated from plastic dumped soil.</title>
        <authorList>
            <person name="Kim J.M."/>
            <person name="Kim K.R."/>
            <person name="Lee J.K."/>
            <person name="Hao L."/>
            <person name="Jeon C.O."/>
        </authorList>
    </citation>
    <scope>NUCLEOTIDE SEQUENCE</scope>
    <source>
        <strain evidence="1">U1</strain>
    </source>
</reference>
<organism evidence="1 2">
    <name type="scientific">Dyadobacter pollutisoli</name>
    <dbReference type="NCBI Taxonomy" id="2910158"/>
    <lineage>
        <taxon>Bacteria</taxon>
        <taxon>Pseudomonadati</taxon>
        <taxon>Bacteroidota</taxon>
        <taxon>Cytophagia</taxon>
        <taxon>Cytophagales</taxon>
        <taxon>Spirosomataceae</taxon>
        <taxon>Dyadobacter</taxon>
    </lineage>
</organism>
<gene>
    <name evidence="1" type="ORF">ON006_00395</name>
</gene>
<evidence type="ECO:0008006" key="3">
    <source>
        <dbReference type="Google" id="ProtNLM"/>
    </source>
</evidence>
<evidence type="ECO:0000313" key="1">
    <source>
        <dbReference type="EMBL" id="WAC12425.1"/>
    </source>
</evidence>
<name>A0A9E8N9L9_9BACT</name>
<dbReference type="PROSITE" id="PS51257">
    <property type="entry name" value="PROKAR_LIPOPROTEIN"/>
    <property type="match status" value="1"/>
</dbReference>
<keyword evidence="2" id="KW-1185">Reference proteome</keyword>
<protein>
    <recommendedName>
        <fullName evidence="3">Lipoprotein</fullName>
    </recommendedName>
</protein>
<dbReference type="AlphaFoldDB" id="A0A9E8N9L9"/>